<dbReference type="Proteomes" id="UP001144313">
    <property type="component" value="Unassembled WGS sequence"/>
</dbReference>
<evidence type="ECO:0000259" key="2">
    <source>
        <dbReference type="Pfam" id="PF25547"/>
    </source>
</evidence>
<protein>
    <recommendedName>
        <fullName evidence="2">Outer membrane channel protein CpnT-like N-terminal domain-containing protein</fullName>
    </recommendedName>
</protein>
<keyword evidence="1" id="KW-0812">Transmembrane</keyword>
<evidence type="ECO:0000313" key="4">
    <source>
        <dbReference type="Proteomes" id="UP001144313"/>
    </source>
</evidence>
<evidence type="ECO:0000256" key="1">
    <source>
        <dbReference type="SAM" id="Phobius"/>
    </source>
</evidence>
<proteinExistence type="predicted"/>
<keyword evidence="1" id="KW-0472">Membrane</keyword>
<dbReference type="Pfam" id="PF25547">
    <property type="entry name" value="WXG100_2"/>
    <property type="match status" value="1"/>
</dbReference>
<sequence length="166" mass="17406">MGMQLPSELVSILGALGYSWPESDEEKLFELAGTWTGMAGTISGSVDELNAAARTVLDANYGKDIDAFSAEWDDEESSNRNIGDTADPLNVIGIGLTAAAGLTLALKIQVIVQLVILMVQIAYAIATAAITFGASLLQIPVFKTITGKIIDMLVGMATEAVLSGNR</sequence>
<dbReference type="EMBL" id="BSDT01000001">
    <property type="protein sequence ID" value="GLI43173.1"/>
    <property type="molecule type" value="Genomic_DNA"/>
</dbReference>
<keyword evidence="4" id="KW-1185">Reference proteome</keyword>
<dbReference type="InterPro" id="IPR057746">
    <property type="entry name" value="CpnT-like_N"/>
</dbReference>
<feature type="transmembrane region" description="Helical" evidence="1">
    <location>
        <begin position="114"/>
        <end position="137"/>
    </location>
</feature>
<gene>
    <name evidence="3" type="ORF">GALLR39Z86_30230</name>
</gene>
<feature type="domain" description="Outer membrane channel protein CpnT-like N-terminal" evidence="2">
    <location>
        <begin position="15"/>
        <end position="139"/>
    </location>
</feature>
<accession>A0A9W6GAD7</accession>
<evidence type="ECO:0000313" key="3">
    <source>
        <dbReference type="EMBL" id="GLI43173.1"/>
    </source>
</evidence>
<organism evidence="3 4">
    <name type="scientific">Glycomyces algeriensis</name>
    <dbReference type="NCBI Taxonomy" id="256037"/>
    <lineage>
        <taxon>Bacteria</taxon>
        <taxon>Bacillati</taxon>
        <taxon>Actinomycetota</taxon>
        <taxon>Actinomycetes</taxon>
        <taxon>Glycomycetales</taxon>
        <taxon>Glycomycetaceae</taxon>
        <taxon>Glycomyces</taxon>
    </lineage>
</organism>
<reference evidence="3" key="1">
    <citation type="submission" date="2022-12" db="EMBL/GenBank/DDBJ databases">
        <title>Reference genome sequencing for broad-spectrum identification of bacterial and archaeal isolates by mass spectrometry.</title>
        <authorList>
            <person name="Sekiguchi Y."/>
            <person name="Tourlousse D.M."/>
        </authorList>
    </citation>
    <scope>NUCLEOTIDE SEQUENCE</scope>
    <source>
        <strain evidence="3">LLR39Z86</strain>
    </source>
</reference>
<name>A0A9W6GAD7_9ACTN</name>
<keyword evidence="1" id="KW-1133">Transmembrane helix</keyword>
<feature type="transmembrane region" description="Helical" evidence="1">
    <location>
        <begin position="89"/>
        <end position="108"/>
    </location>
</feature>
<dbReference type="AlphaFoldDB" id="A0A9W6GAD7"/>
<comment type="caution">
    <text evidence="3">The sequence shown here is derived from an EMBL/GenBank/DDBJ whole genome shotgun (WGS) entry which is preliminary data.</text>
</comment>